<dbReference type="EMBL" id="FRFE01000017">
    <property type="protein sequence ID" value="SHO50191.1"/>
    <property type="molecule type" value="Genomic_DNA"/>
</dbReference>
<protein>
    <recommendedName>
        <fullName evidence="7">Phosphoenolpyruvate synthase regulatory protein</fullName>
    </recommendedName>
</protein>
<reference evidence="5 6" key="1">
    <citation type="submission" date="2016-12" db="EMBL/GenBank/DDBJ databases">
        <authorList>
            <person name="Song W.-J."/>
            <person name="Kurnit D.M."/>
        </authorList>
    </citation>
    <scope>NUCLEOTIDE SEQUENCE [LARGE SCALE GENOMIC DNA]</scope>
    <source>
        <strain evidence="5 6">DSM 18488</strain>
    </source>
</reference>
<evidence type="ECO:0000313" key="6">
    <source>
        <dbReference type="Proteomes" id="UP000184603"/>
    </source>
</evidence>
<dbReference type="STRING" id="1121416.SAMN02745220_03302"/>
<dbReference type="Pfam" id="PF03618">
    <property type="entry name" value="Kinase-PPPase"/>
    <property type="match status" value="1"/>
</dbReference>
<evidence type="ECO:0000256" key="4">
    <source>
        <dbReference type="ARBA" id="ARBA00022777"/>
    </source>
</evidence>
<proteinExistence type="predicted"/>
<accession>A0A1M7YC69</accession>
<keyword evidence="6" id="KW-1185">Reference proteome</keyword>
<dbReference type="OrthoDB" id="9782201at2"/>
<dbReference type="Proteomes" id="UP000184603">
    <property type="component" value="Unassembled WGS sequence"/>
</dbReference>
<dbReference type="AlphaFoldDB" id="A0A1M7YC69"/>
<sequence length="274" mass="30798">MWKSKDVYYVSGNTGILAKDMGKALLCQFPEVSFNEELIPFVRTESQAKKALERILQQSAGRYPIIFSTLFSKNLNKIFDIPEVEFLNICDHFLVRLEEILEAKPIREPGTARALDDTAMTRRVNAIHYSIAHDDGTGTKDYDEADLIIVGVSRSGKTPVSVFLATQMGLKTANYPLVDDNLQTCRLPPEIIRNKHRVVGLSTTPDMLHSFREKRYKGSTYAKIATCATELKQSDQIFLKYQIPVVFSDGRSIEETATQVAQELQLKMAADSGK</sequence>
<dbReference type="RefSeq" id="WP_073614767.1">
    <property type="nucleotide sequence ID" value="NZ_FRFE01000017.1"/>
</dbReference>
<dbReference type="GO" id="GO:0005524">
    <property type="term" value="F:ATP binding"/>
    <property type="evidence" value="ECO:0007669"/>
    <property type="project" value="InterPro"/>
</dbReference>
<evidence type="ECO:0000256" key="1">
    <source>
        <dbReference type="ARBA" id="ARBA00022527"/>
    </source>
</evidence>
<dbReference type="PANTHER" id="PTHR31756">
    <property type="entry name" value="PYRUVATE, PHOSPHATE DIKINASE REGULATORY PROTEIN 1, CHLOROPLASTIC"/>
    <property type="match status" value="1"/>
</dbReference>
<dbReference type="NCBIfam" id="NF003742">
    <property type="entry name" value="PRK05339.1"/>
    <property type="match status" value="1"/>
</dbReference>
<dbReference type="GO" id="GO:0004674">
    <property type="term" value="F:protein serine/threonine kinase activity"/>
    <property type="evidence" value="ECO:0007669"/>
    <property type="project" value="UniProtKB-KW"/>
</dbReference>
<name>A0A1M7YC69_9BACT</name>
<dbReference type="PANTHER" id="PTHR31756:SF3">
    <property type="entry name" value="PYRUVATE, PHOSPHATE DIKINASE REGULATORY PROTEIN 1, CHLOROPLASTIC"/>
    <property type="match status" value="1"/>
</dbReference>
<keyword evidence="2" id="KW-0808">Transferase</keyword>
<gene>
    <name evidence="5" type="ORF">SAMN02745220_03302</name>
</gene>
<organism evidence="5 6">
    <name type="scientific">Desulfopila aestuarii DSM 18488</name>
    <dbReference type="NCBI Taxonomy" id="1121416"/>
    <lineage>
        <taxon>Bacteria</taxon>
        <taxon>Pseudomonadati</taxon>
        <taxon>Thermodesulfobacteriota</taxon>
        <taxon>Desulfobulbia</taxon>
        <taxon>Desulfobulbales</taxon>
        <taxon>Desulfocapsaceae</taxon>
        <taxon>Desulfopila</taxon>
    </lineage>
</organism>
<evidence type="ECO:0000313" key="5">
    <source>
        <dbReference type="EMBL" id="SHO50191.1"/>
    </source>
</evidence>
<keyword evidence="1" id="KW-0723">Serine/threonine-protein kinase</keyword>
<keyword evidence="4" id="KW-0418">Kinase</keyword>
<keyword evidence="3" id="KW-0547">Nucleotide-binding</keyword>
<evidence type="ECO:0008006" key="7">
    <source>
        <dbReference type="Google" id="ProtNLM"/>
    </source>
</evidence>
<evidence type="ECO:0000256" key="2">
    <source>
        <dbReference type="ARBA" id="ARBA00022679"/>
    </source>
</evidence>
<dbReference type="InterPro" id="IPR005177">
    <property type="entry name" value="Kinase-pyrophosphorylase"/>
</dbReference>
<evidence type="ECO:0000256" key="3">
    <source>
        <dbReference type="ARBA" id="ARBA00022741"/>
    </source>
</evidence>